<dbReference type="Gene3D" id="3.40.1410.10">
    <property type="entry name" value="Chorismate lyase-like"/>
    <property type="match status" value="1"/>
</dbReference>
<dbReference type="Pfam" id="PF07702">
    <property type="entry name" value="UTRA"/>
    <property type="match status" value="1"/>
</dbReference>
<gene>
    <name evidence="6" type="ORF">CAL20_16380</name>
</gene>
<evidence type="ECO:0000256" key="3">
    <source>
        <dbReference type="ARBA" id="ARBA00023163"/>
    </source>
</evidence>
<dbReference type="SUPFAM" id="SSF64288">
    <property type="entry name" value="Chorismate lyase-like"/>
    <property type="match status" value="1"/>
</dbReference>
<dbReference type="GO" id="GO:0003677">
    <property type="term" value="F:DNA binding"/>
    <property type="evidence" value="ECO:0007669"/>
    <property type="project" value="UniProtKB-KW"/>
</dbReference>
<organism evidence="6 7">
    <name type="scientific">Bordetella genomosp. 4</name>
    <dbReference type="NCBI Taxonomy" id="463044"/>
    <lineage>
        <taxon>Bacteria</taxon>
        <taxon>Pseudomonadati</taxon>
        <taxon>Pseudomonadota</taxon>
        <taxon>Betaproteobacteria</taxon>
        <taxon>Burkholderiales</taxon>
        <taxon>Alcaligenaceae</taxon>
        <taxon>Bordetella</taxon>
    </lineage>
</organism>
<dbReference type="InterPro" id="IPR050679">
    <property type="entry name" value="Bact_HTH_transcr_reg"/>
</dbReference>
<dbReference type="AlphaFoldDB" id="A0A261TYN0"/>
<evidence type="ECO:0000313" key="6">
    <source>
        <dbReference type="EMBL" id="OZI54739.1"/>
    </source>
</evidence>
<dbReference type="SMART" id="SM00345">
    <property type="entry name" value="HTH_GNTR"/>
    <property type="match status" value="1"/>
</dbReference>
<dbReference type="PANTHER" id="PTHR44846">
    <property type="entry name" value="MANNOSYL-D-GLYCERATE TRANSPORT/METABOLISM SYSTEM REPRESSOR MNGR-RELATED"/>
    <property type="match status" value="1"/>
</dbReference>
<dbReference type="InterPro" id="IPR011663">
    <property type="entry name" value="UTRA"/>
</dbReference>
<dbReference type="InterPro" id="IPR028978">
    <property type="entry name" value="Chorismate_lyase_/UTRA_dom_sf"/>
</dbReference>
<reference evidence="6 7" key="1">
    <citation type="submission" date="2017-05" db="EMBL/GenBank/DDBJ databases">
        <title>Complete and WGS of Bordetella genogroups.</title>
        <authorList>
            <person name="Spilker T."/>
            <person name="LiPuma J."/>
        </authorList>
    </citation>
    <scope>NUCLEOTIDE SEQUENCE [LARGE SCALE GENOMIC DNA]</scope>
    <source>
        <strain evidence="6 7">AU9919</strain>
    </source>
</reference>
<dbReference type="InterPro" id="IPR036390">
    <property type="entry name" value="WH_DNA-bd_sf"/>
</dbReference>
<dbReference type="PRINTS" id="PR00035">
    <property type="entry name" value="HTHGNTR"/>
</dbReference>
<dbReference type="GO" id="GO:0003700">
    <property type="term" value="F:DNA-binding transcription factor activity"/>
    <property type="evidence" value="ECO:0007669"/>
    <property type="project" value="InterPro"/>
</dbReference>
<keyword evidence="3" id="KW-0804">Transcription</keyword>
<name>A0A261TYN0_9BORD</name>
<feature type="region of interest" description="Disordered" evidence="4">
    <location>
        <begin position="67"/>
        <end position="90"/>
    </location>
</feature>
<evidence type="ECO:0000256" key="1">
    <source>
        <dbReference type="ARBA" id="ARBA00023015"/>
    </source>
</evidence>
<dbReference type="Proteomes" id="UP000216885">
    <property type="component" value="Unassembled WGS sequence"/>
</dbReference>
<dbReference type="InterPro" id="IPR000524">
    <property type="entry name" value="Tscrpt_reg_HTH_GntR"/>
</dbReference>
<feature type="domain" description="HTH gntR-type" evidence="5">
    <location>
        <begin position="7"/>
        <end position="74"/>
    </location>
</feature>
<dbReference type="PROSITE" id="PS50949">
    <property type="entry name" value="HTH_GNTR"/>
    <property type="match status" value="1"/>
</dbReference>
<keyword evidence="1" id="KW-0805">Transcription regulation</keyword>
<proteinExistence type="predicted"/>
<dbReference type="GO" id="GO:0045892">
    <property type="term" value="P:negative regulation of DNA-templated transcription"/>
    <property type="evidence" value="ECO:0007669"/>
    <property type="project" value="TreeGrafter"/>
</dbReference>
<dbReference type="Gene3D" id="1.10.10.10">
    <property type="entry name" value="Winged helix-like DNA-binding domain superfamily/Winged helix DNA-binding domain"/>
    <property type="match status" value="1"/>
</dbReference>
<evidence type="ECO:0000256" key="4">
    <source>
        <dbReference type="SAM" id="MobiDB-lite"/>
    </source>
</evidence>
<evidence type="ECO:0000313" key="7">
    <source>
        <dbReference type="Proteomes" id="UP000216885"/>
    </source>
</evidence>
<dbReference type="PANTHER" id="PTHR44846:SF1">
    <property type="entry name" value="MANNOSYL-D-GLYCERATE TRANSPORT_METABOLISM SYSTEM REPRESSOR MNGR-RELATED"/>
    <property type="match status" value="1"/>
</dbReference>
<dbReference type="CDD" id="cd07377">
    <property type="entry name" value="WHTH_GntR"/>
    <property type="match status" value="1"/>
</dbReference>
<dbReference type="Pfam" id="PF00392">
    <property type="entry name" value="GntR"/>
    <property type="match status" value="1"/>
</dbReference>
<evidence type="ECO:0000259" key="5">
    <source>
        <dbReference type="PROSITE" id="PS50949"/>
    </source>
</evidence>
<dbReference type="OrthoDB" id="8582866at2"/>
<comment type="caution">
    <text evidence="6">The sequence shown here is derived from an EMBL/GenBank/DDBJ whole genome shotgun (WGS) entry which is preliminary data.</text>
</comment>
<sequence>MGTSLPLPKYHQIYLVLREQLQEGRFDQDGVPGELALATQFEVARITVRKAMEMLVADGLVSRRPGLGTWPTRHAPADSARDAGSATKRPRQKAHLVGLMENIVNMGLRTSVHVLDSELVNASPAVADSLEIPVGTPVHKSLRVRSTEAGPLSHITTYVPQAVANFSRADLERQPLLMLLEAAGVEFGGATQTIGARLADAQIGRHLDVAVGSALLSVVRLVRDVNDRPVQLLHGLYRPDRYQYQLQLSRVGDIDAKVWVSEELSAQFH</sequence>
<evidence type="ECO:0000256" key="2">
    <source>
        <dbReference type="ARBA" id="ARBA00023125"/>
    </source>
</evidence>
<keyword evidence="2" id="KW-0238">DNA-binding</keyword>
<accession>A0A261TYN0</accession>
<dbReference type="InterPro" id="IPR036388">
    <property type="entry name" value="WH-like_DNA-bd_sf"/>
</dbReference>
<dbReference type="RefSeq" id="WP_094820853.1">
    <property type="nucleotide sequence ID" value="NZ_NEVO01000007.1"/>
</dbReference>
<dbReference type="EMBL" id="NEVQ01000015">
    <property type="protein sequence ID" value="OZI54739.1"/>
    <property type="molecule type" value="Genomic_DNA"/>
</dbReference>
<protein>
    <submittedName>
        <fullName evidence="6">GntR family transcriptional regulator</fullName>
    </submittedName>
</protein>
<dbReference type="SMART" id="SM00866">
    <property type="entry name" value="UTRA"/>
    <property type="match status" value="1"/>
</dbReference>
<keyword evidence="7" id="KW-1185">Reference proteome</keyword>
<dbReference type="SUPFAM" id="SSF46785">
    <property type="entry name" value="Winged helix' DNA-binding domain"/>
    <property type="match status" value="1"/>
</dbReference>